<dbReference type="Pfam" id="PF01614">
    <property type="entry name" value="IclR_C"/>
    <property type="match status" value="1"/>
</dbReference>
<organism evidence="6 7">
    <name type="scientific">Pseudooceanicola lipolyticus</name>
    <dbReference type="NCBI Taxonomy" id="2029104"/>
    <lineage>
        <taxon>Bacteria</taxon>
        <taxon>Pseudomonadati</taxon>
        <taxon>Pseudomonadota</taxon>
        <taxon>Alphaproteobacteria</taxon>
        <taxon>Rhodobacterales</taxon>
        <taxon>Paracoccaceae</taxon>
        <taxon>Pseudooceanicola</taxon>
    </lineage>
</organism>
<comment type="caution">
    <text evidence="6">The sequence shown here is derived from an EMBL/GenBank/DDBJ whole genome shotgun (WGS) entry which is preliminary data.</text>
</comment>
<accession>A0A2M8J1F7</accession>
<dbReference type="SUPFAM" id="SSF46785">
    <property type="entry name" value="Winged helix' DNA-binding domain"/>
    <property type="match status" value="1"/>
</dbReference>
<evidence type="ECO:0000313" key="7">
    <source>
        <dbReference type="Proteomes" id="UP000231553"/>
    </source>
</evidence>
<dbReference type="InterPro" id="IPR036388">
    <property type="entry name" value="WH-like_DNA-bd_sf"/>
</dbReference>
<reference evidence="6 7" key="1">
    <citation type="journal article" date="2018" name="Int. J. Syst. Evol. Microbiol.">
        <title>Pseudooceanicola lipolyticus sp. nov., a marine alphaproteobacterium, reclassification of Oceanicola flagellatus as Pseudooceanicola flagellatus comb. nov. and emended description of the genus Pseudooceanicola.</title>
        <authorList>
            <person name="Huang M.-M."/>
            <person name="Guo L.-L."/>
            <person name="Wu Y.-H."/>
            <person name="Lai Q.-L."/>
            <person name="Shao Z.-Z."/>
            <person name="Wang C.-S."/>
            <person name="Wu M."/>
            <person name="Xu X.-W."/>
        </authorList>
    </citation>
    <scope>NUCLEOTIDE SEQUENCE [LARGE SCALE GENOMIC DNA]</scope>
    <source>
        <strain evidence="6 7">157</strain>
    </source>
</reference>
<evidence type="ECO:0000313" key="6">
    <source>
        <dbReference type="EMBL" id="PJE36619.1"/>
    </source>
</evidence>
<feature type="domain" description="HTH iclR-type" evidence="4">
    <location>
        <begin position="19"/>
        <end position="81"/>
    </location>
</feature>
<dbReference type="PANTHER" id="PTHR30136:SF8">
    <property type="entry name" value="TRANSCRIPTIONAL REGULATORY PROTEIN"/>
    <property type="match status" value="1"/>
</dbReference>
<dbReference type="InterPro" id="IPR005471">
    <property type="entry name" value="Tscrpt_reg_IclR_N"/>
</dbReference>
<evidence type="ECO:0000259" key="4">
    <source>
        <dbReference type="PROSITE" id="PS51077"/>
    </source>
</evidence>
<keyword evidence="1" id="KW-0805">Transcription regulation</keyword>
<dbReference type="Proteomes" id="UP000231553">
    <property type="component" value="Unassembled WGS sequence"/>
</dbReference>
<sequence>MSDISEPADATASGPSGGLQSLDSALFLLAVLAECPGPAALSDLARRAGMPVSKVHRYLASFAQAGLVRQTAKSGKYDLGPQALKLGLAAMARQDFVNQTADRLPDLVAETGLTALLCVWGSHGPTVVRWERSANYIVTALGLGSTLHLLNSATGRVFLAFAPSSVIAEVLARDGTAWPGDVAALRDQTRADGYASVAGDLIPGLAAVGAPVLDWQGEAQAAVTLIGTDPAIAAPGAPAIAALTRFCAAQSVQRAG</sequence>
<evidence type="ECO:0000256" key="3">
    <source>
        <dbReference type="ARBA" id="ARBA00023163"/>
    </source>
</evidence>
<dbReference type="EMBL" id="PGTB01000036">
    <property type="protein sequence ID" value="PJE36619.1"/>
    <property type="molecule type" value="Genomic_DNA"/>
</dbReference>
<dbReference type="PROSITE" id="PS51078">
    <property type="entry name" value="ICLR_ED"/>
    <property type="match status" value="1"/>
</dbReference>
<dbReference type="AlphaFoldDB" id="A0A2M8J1F7"/>
<dbReference type="RefSeq" id="WP_100162580.1">
    <property type="nucleotide sequence ID" value="NZ_PGTB01000036.1"/>
</dbReference>
<keyword evidence="7" id="KW-1185">Reference proteome</keyword>
<dbReference type="InterPro" id="IPR014757">
    <property type="entry name" value="Tscrpt_reg_IclR_C"/>
</dbReference>
<dbReference type="SMART" id="SM00346">
    <property type="entry name" value="HTH_ICLR"/>
    <property type="match status" value="1"/>
</dbReference>
<dbReference type="GO" id="GO:0003677">
    <property type="term" value="F:DNA binding"/>
    <property type="evidence" value="ECO:0007669"/>
    <property type="project" value="UniProtKB-KW"/>
</dbReference>
<protein>
    <submittedName>
        <fullName evidence="6">IclR family transcriptional regulator</fullName>
    </submittedName>
</protein>
<dbReference type="OrthoDB" id="6057486at2"/>
<dbReference type="InterPro" id="IPR050707">
    <property type="entry name" value="HTH_MetabolicPath_Reg"/>
</dbReference>
<dbReference type="Gene3D" id="1.10.10.10">
    <property type="entry name" value="Winged helix-like DNA-binding domain superfamily/Winged helix DNA-binding domain"/>
    <property type="match status" value="1"/>
</dbReference>
<proteinExistence type="predicted"/>
<feature type="domain" description="IclR-ED" evidence="5">
    <location>
        <begin position="82"/>
        <end position="256"/>
    </location>
</feature>
<dbReference type="SUPFAM" id="SSF55781">
    <property type="entry name" value="GAF domain-like"/>
    <property type="match status" value="1"/>
</dbReference>
<evidence type="ECO:0000256" key="2">
    <source>
        <dbReference type="ARBA" id="ARBA00023125"/>
    </source>
</evidence>
<evidence type="ECO:0000256" key="1">
    <source>
        <dbReference type="ARBA" id="ARBA00023015"/>
    </source>
</evidence>
<name>A0A2M8J1F7_9RHOB</name>
<dbReference type="InterPro" id="IPR029016">
    <property type="entry name" value="GAF-like_dom_sf"/>
</dbReference>
<dbReference type="Pfam" id="PF09339">
    <property type="entry name" value="HTH_IclR"/>
    <property type="match status" value="1"/>
</dbReference>
<keyword evidence="3" id="KW-0804">Transcription</keyword>
<dbReference type="GO" id="GO:0045892">
    <property type="term" value="P:negative regulation of DNA-templated transcription"/>
    <property type="evidence" value="ECO:0007669"/>
    <property type="project" value="TreeGrafter"/>
</dbReference>
<dbReference type="Gene3D" id="3.30.450.40">
    <property type="match status" value="1"/>
</dbReference>
<gene>
    <name evidence="6" type="ORF">CVM52_11185</name>
</gene>
<keyword evidence="2" id="KW-0238">DNA-binding</keyword>
<dbReference type="PANTHER" id="PTHR30136">
    <property type="entry name" value="HELIX-TURN-HELIX TRANSCRIPTIONAL REGULATOR, ICLR FAMILY"/>
    <property type="match status" value="1"/>
</dbReference>
<dbReference type="FunFam" id="1.10.10.10:FF:000056">
    <property type="entry name" value="IclR family transcriptional regulator"/>
    <property type="match status" value="1"/>
</dbReference>
<dbReference type="GO" id="GO:0003700">
    <property type="term" value="F:DNA-binding transcription factor activity"/>
    <property type="evidence" value="ECO:0007669"/>
    <property type="project" value="TreeGrafter"/>
</dbReference>
<evidence type="ECO:0000259" key="5">
    <source>
        <dbReference type="PROSITE" id="PS51078"/>
    </source>
</evidence>
<dbReference type="InterPro" id="IPR036390">
    <property type="entry name" value="WH_DNA-bd_sf"/>
</dbReference>
<dbReference type="PROSITE" id="PS51077">
    <property type="entry name" value="HTH_ICLR"/>
    <property type="match status" value="1"/>
</dbReference>